<dbReference type="InterPro" id="IPR014776">
    <property type="entry name" value="4pyrrole_Mease_sub2"/>
</dbReference>
<dbReference type="Pfam" id="PF00590">
    <property type="entry name" value="TP_methylase"/>
    <property type="match status" value="1"/>
</dbReference>
<dbReference type="Proteomes" id="UP000054248">
    <property type="component" value="Unassembled WGS sequence"/>
</dbReference>
<accession>A0A0C3K2B5</accession>
<keyword evidence="2 6" id="KW-0489">Methyltransferase</keyword>
<dbReference type="Gene3D" id="3.30.950.10">
    <property type="entry name" value="Methyltransferase, Cobalt-precorrin-4 Transmethylase, Domain 2"/>
    <property type="match status" value="1"/>
</dbReference>
<dbReference type="SUPFAM" id="SSF75615">
    <property type="entry name" value="Siroheme synthase middle domains-like"/>
    <property type="match status" value="1"/>
</dbReference>
<dbReference type="InterPro" id="IPR000878">
    <property type="entry name" value="4pyrrol_Mease"/>
</dbReference>
<evidence type="ECO:0000256" key="6">
    <source>
        <dbReference type="RuleBase" id="RU003960"/>
    </source>
</evidence>
<dbReference type="InterPro" id="IPR050161">
    <property type="entry name" value="Siro_Cobalamin_biosynth"/>
</dbReference>
<gene>
    <name evidence="9" type="ORF">M407DRAFT_210630</name>
</gene>
<reference evidence="10" key="2">
    <citation type="submission" date="2015-01" db="EMBL/GenBank/DDBJ databases">
        <title>Evolutionary Origins and Diversification of the Mycorrhizal Mutualists.</title>
        <authorList>
            <consortium name="DOE Joint Genome Institute"/>
            <consortium name="Mycorrhizal Genomics Consortium"/>
            <person name="Kohler A."/>
            <person name="Kuo A."/>
            <person name="Nagy L.G."/>
            <person name="Floudas D."/>
            <person name="Copeland A."/>
            <person name="Barry K.W."/>
            <person name="Cichocki N."/>
            <person name="Veneault-Fourrey C."/>
            <person name="LaButti K."/>
            <person name="Lindquist E.A."/>
            <person name="Lipzen A."/>
            <person name="Lundell T."/>
            <person name="Morin E."/>
            <person name="Murat C."/>
            <person name="Riley R."/>
            <person name="Ohm R."/>
            <person name="Sun H."/>
            <person name="Tunlid A."/>
            <person name="Henrissat B."/>
            <person name="Grigoriev I.V."/>
            <person name="Hibbett D.S."/>
            <person name="Martin F."/>
        </authorList>
    </citation>
    <scope>NUCLEOTIDE SEQUENCE [LARGE SCALE GENOMIC DNA]</scope>
    <source>
        <strain evidence="10">MUT 4182</strain>
    </source>
</reference>
<dbReference type="GO" id="GO:0004851">
    <property type="term" value="F:uroporphyrin-III C-methyltransferase activity"/>
    <property type="evidence" value="ECO:0007669"/>
    <property type="project" value="TreeGrafter"/>
</dbReference>
<feature type="region of interest" description="Disordered" evidence="7">
    <location>
        <begin position="61"/>
        <end position="91"/>
    </location>
</feature>
<evidence type="ECO:0000313" key="10">
    <source>
        <dbReference type="Proteomes" id="UP000054248"/>
    </source>
</evidence>
<comment type="similarity">
    <text evidence="6">Belongs to the precorrin methyltransferase family.</text>
</comment>
<organism evidence="9 10">
    <name type="scientific">Tulasnella calospora MUT 4182</name>
    <dbReference type="NCBI Taxonomy" id="1051891"/>
    <lineage>
        <taxon>Eukaryota</taxon>
        <taxon>Fungi</taxon>
        <taxon>Dikarya</taxon>
        <taxon>Basidiomycota</taxon>
        <taxon>Agaricomycotina</taxon>
        <taxon>Agaricomycetes</taxon>
        <taxon>Cantharellales</taxon>
        <taxon>Tulasnellaceae</taxon>
        <taxon>Tulasnella</taxon>
    </lineage>
</organism>
<dbReference type="HOGENOM" id="CLU_805531_0_0_1"/>
<dbReference type="GO" id="GO:0019354">
    <property type="term" value="P:siroheme biosynthetic process"/>
    <property type="evidence" value="ECO:0007669"/>
    <property type="project" value="TreeGrafter"/>
</dbReference>
<dbReference type="SUPFAM" id="SSF53790">
    <property type="entry name" value="Tetrapyrrole methylase"/>
    <property type="match status" value="1"/>
</dbReference>
<keyword evidence="3 6" id="KW-0808">Transferase</keyword>
<comment type="similarity">
    <text evidence="5">In the N-terminal section; belongs to the precorrin methyltransferase family.</text>
</comment>
<dbReference type="STRING" id="1051891.A0A0C3K2B5"/>
<evidence type="ECO:0000256" key="1">
    <source>
        <dbReference type="ARBA" id="ARBA00022481"/>
    </source>
</evidence>
<keyword evidence="4" id="KW-0949">S-adenosyl-L-methionine</keyword>
<dbReference type="EMBL" id="KN823958">
    <property type="protein sequence ID" value="KIO15563.1"/>
    <property type="molecule type" value="Genomic_DNA"/>
</dbReference>
<dbReference type="Gene3D" id="3.40.1010.10">
    <property type="entry name" value="Cobalt-precorrin-4 Transmethylase, Domain 1"/>
    <property type="match status" value="1"/>
</dbReference>
<evidence type="ECO:0000313" key="9">
    <source>
        <dbReference type="EMBL" id="KIO15563.1"/>
    </source>
</evidence>
<feature type="non-terminal residue" evidence="9">
    <location>
        <position position="1"/>
    </location>
</feature>
<evidence type="ECO:0000256" key="3">
    <source>
        <dbReference type="ARBA" id="ARBA00022679"/>
    </source>
</evidence>
<dbReference type="OrthoDB" id="508204at2759"/>
<keyword evidence="10" id="KW-1185">Reference proteome</keyword>
<evidence type="ECO:0000259" key="8">
    <source>
        <dbReference type="Pfam" id="PF00590"/>
    </source>
</evidence>
<protein>
    <recommendedName>
        <fullName evidence="8">Tetrapyrrole methylase domain-containing protein</fullName>
    </recommendedName>
</protein>
<keyword evidence="1" id="KW-0488">Methylation</keyword>
<evidence type="ECO:0000256" key="7">
    <source>
        <dbReference type="SAM" id="MobiDB-lite"/>
    </source>
</evidence>
<evidence type="ECO:0000256" key="5">
    <source>
        <dbReference type="ARBA" id="ARBA00035662"/>
    </source>
</evidence>
<proteinExistence type="inferred from homology"/>
<feature type="compositionally biased region" description="Polar residues" evidence="7">
    <location>
        <begin position="61"/>
        <end position="70"/>
    </location>
</feature>
<dbReference type="AlphaFoldDB" id="A0A0C3K2B5"/>
<feature type="domain" description="Tetrapyrrole methylase" evidence="8">
    <location>
        <begin position="162"/>
        <end position="329"/>
    </location>
</feature>
<dbReference type="FunFam" id="3.40.1010.10:FF:000006">
    <property type="entry name" value="Siroheme synthase, putative"/>
    <property type="match status" value="1"/>
</dbReference>
<dbReference type="PANTHER" id="PTHR45790:SF6">
    <property type="entry name" value="UROPORPHYRINOGEN-III C-METHYLTRANSFERASE"/>
    <property type="match status" value="1"/>
</dbReference>
<evidence type="ECO:0000256" key="2">
    <source>
        <dbReference type="ARBA" id="ARBA00022603"/>
    </source>
</evidence>
<dbReference type="InterPro" id="IPR035996">
    <property type="entry name" value="4pyrrol_Methylase_sf"/>
</dbReference>
<name>A0A0C3K2B5_9AGAM</name>
<evidence type="ECO:0000256" key="4">
    <source>
        <dbReference type="ARBA" id="ARBA00022691"/>
    </source>
</evidence>
<dbReference type="PROSITE" id="PS00840">
    <property type="entry name" value="SUMT_2"/>
    <property type="match status" value="1"/>
</dbReference>
<dbReference type="PANTHER" id="PTHR45790">
    <property type="entry name" value="SIROHEME SYNTHASE-RELATED"/>
    <property type="match status" value="1"/>
</dbReference>
<reference evidence="9 10" key="1">
    <citation type="submission" date="2014-04" db="EMBL/GenBank/DDBJ databases">
        <authorList>
            <consortium name="DOE Joint Genome Institute"/>
            <person name="Kuo A."/>
            <person name="Girlanda M."/>
            <person name="Perotto S."/>
            <person name="Kohler A."/>
            <person name="Nagy L.G."/>
            <person name="Floudas D."/>
            <person name="Copeland A."/>
            <person name="Barry K.W."/>
            <person name="Cichocki N."/>
            <person name="Veneault-Fourrey C."/>
            <person name="LaButti K."/>
            <person name="Lindquist E.A."/>
            <person name="Lipzen A."/>
            <person name="Lundell T."/>
            <person name="Morin E."/>
            <person name="Murat C."/>
            <person name="Sun H."/>
            <person name="Tunlid A."/>
            <person name="Henrissat B."/>
            <person name="Grigoriev I.V."/>
            <person name="Hibbett D.S."/>
            <person name="Martin F."/>
            <person name="Nordberg H.P."/>
            <person name="Cantor M.N."/>
            <person name="Hua S.X."/>
        </authorList>
    </citation>
    <scope>NUCLEOTIDE SEQUENCE [LARGE SCALE GENOMIC DNA]</scope>
    <source>
        <strain evidence="9 10">MUT 4182</strain>
    </source>
</reference>
<sequence>ITITTNGQACRLASRLKREVVSAPSKDVGSAVDNVGDMRRMLGARFSISAQQQLFATNIDNGYSEYRSSPPSAPDNLPSGGEEEEDVSAVTPPVNAPVEEQRRRRIRWVAQMSECWPLERLARVNSRHGIILDHDKPVLPTKGRILLVGQVEVTHLSLRSPVAARKALRETGTLILSDKLVPTQLLDLIPKSNKLYIAKKYPGNAEGAQNELMDMALDAALKGETVVRLKQGDPFLYGRGGEEVLFFRAHGFEPLVIPGVSSALAGPLLAGIPVTQRGVAESLTVCTGVGRKGRDVDLPGYERSRTLVILMGVRTRRRIQGELRILAELLSLSSNGHLVQTSASS</sequence>
<dbReference type="GO" id="GO:0032259">
    <property type="term" value="P:methylation"/>
    <property type="evidence" value="ECO:0007669"/>
    <property type="project" value="UniProtKB-KW"/>
</dbReference>
<dbReference type="InterPro" id="IPR003043">
    <property type="entry name" value="Uropor_MeTrfase_CS"/>
</dbReference>
<dbReference type="InterPro" id="IPR014777">
    <property type="entry name" value="4pyrrole_Mease_sub1"/>
</dbReference>